<evidence type="ECO:0000313" key="2">
    <source>
        <dbReference type="EMBL" id="EWM26961.1"/>
    </source>
</evidence>
<feature type="region of interest" description="Disordered" evidence="1">
    <location>
        <begin position="1"/>
        <end position="109"/>
    </location>
</feature>
<evidence type="ECO:0000313" key="3">
    <source>
        <dbReference type="Proteomes" id="UP000019335"/>
    </source>
</evidence>
<accession>W7U289</accession>
<sequence length="109" mass="12362">QRQPHPLPRTHQEPAQKKKRPPRPLAIFPPKKKGGKEQEQGGEKVTLAPSAVGSTQKRRRKDWEGSFRGVDGDFQDTRKRARGRGQDGPRQRRKNAMGGERGVIIDFCQ</sequence>
<dbReference type="EMBL" id="AZIL01000538">
    <property type="protein sequence ID" value="EWM26961.1"/>
    <property type="molecule type" value="Genomic_DNA"/>
</dbReference>
<gene>
    <name evidence="2" type="ORF">Naga_100930g3</name>
</gene>
<reference evidence="2 3" key="1">
    <citation type="journal article" date="2014" name="Mol. Plant">
        <title>Chromosome Scale Genome Assembly and Transcriptome Profiling of Nannochloropsis gaditana in Nitrogen Depletion.</title>
        <authorList>
            <person name="Corteggiani Carpinelli E."/>
            <person name="Telatin A."/>
            <person name="Vitulo N."/>
            <person name="Forcato C."/>
            <person name="D'Angelo M."/>
            <person name="Schiavon R."/>
            <person name="Vezzi A."/>
            <person name="Giacometti G.M."/>
            <person name="Morosinotto T."/>
            <person name="Valle G."/>
        </authorList>
    </citation>
    <scope>NUCLEOTIDE SEQUENCE [LARGE SCALE GENOMIC DNA]</scope>
    <source>
        <strain evidence="2 3">B-31</strain>
    </source>
</reference>
<proteinExistence type="predicted"/>
<dbReference type="Proteomes" id="UP000019335">
    <property type="component" value="Chromosome 7"/>
</dbReference>
<dbReference type="AlphaFoldDB" id="W7U289"/>
<organism evidence="2 3">
    <name type="scientific">Nannochloropsis gaditana</name>
    <dbReference type="NCBI Taxonomy" id="72520"/>
    <lineage>
        <taxon>Eukaryota</taxon>
        <taxon>Sar</taxon>
        <taxon>Stramenopiles</taxon>
        <taxon>Ochrophyta</taxon>
        <taxon>Eustigmatophyceae</taxon>
        <taxon>Eustigmatales</taxon>
        <taxon>Monodopsidaceae</taxon>
        <taxon>Nannochloropsis</taxon>
    </lineage>
</organism>
<keyword evidence="3" id="KW-1185">Reference proteome</keyword>
<protein>
    <submittedName>
        <fullName evidence="2">Uncharacterized protein</fullName>
    </submittedName>
</protein>
<evidence type="ECO:0000256" key="1">
    <source>
        <dbReference type="SAM" id="MobiDB-lite"/>
    </source>
</evidence>
<feature type="non-terminal residue" evidence="2">
    <location>
        <position position="1"/>
    </location>
</feature>
<name>W7U289_9STRA</name>
<comment type="caution">
    <text evidence="2">The sequence shown here is derived from an EMBL/GenBank/DDBJ whole genome shotgun (WGS) entry which is preliminary data.</text>
</comment>